<dbReference type="PIRSF" id="PIRSF000332">
    <property type="entry name" value="FMO"/>
    <property type="match status" value="1"/>
</dbReference>
<name>A0A7I8KRN8_SPIIN</name>
<dbReference type="Pfam" id="PF00743">
    <property type="entry name" value="FMO-like"/>
    <property type="match status" value="1"/>
</dbReference>
<keyword evidence="5 6" id="KW-0560">Oxidoreductase</keyword>
<keyword evidence="3 6" id="KW-0274">FAD</keyword>
<dbReference type="FunFam" id="3.50.50.60:FF:000403">
    <property type="entry name" value="Flavin-containing monooxygenase"/>
    <property type="match status" value="1"/>
</dbReference>
<dbReference type="GO" id="GO:0004499">
    <property type="term" value="F:N,N-dimethylaniline monooxygenase activity"/>
    <property type="evidence" value="ECO:0007669"/>
    <property type="project" value="InterPro"/>
</dbReference>
<organism evidence="7 8">
    <name type="scientific">Spirodela intermedia</name>
    <name type="common">Intermediate duckweed</name>
    <dbReference type="NCBI Taxonomy" id="51605"/>
    <lineage>
        <taxon>Eukaryota</taxon>
        <taxon>Viridiplantae</taxon>
        <taxon>Streptophyta</taxon>
        <taxon>Embryophyta</taxon>
        <taxon>Tracheophyta</taxon>
        <taxon>Spermatophyta</taxon>
        <taxon>Magnoliopsida</taxon>
        <taxon>Liliopsida</taxon>
        <taxon>Araceae</taxon>
        <taxon>Lemnoideae</taxon>
        <taxon>Spirodela</taxon>
    </lineage>
</organism>
<evidence type="ECO:0000313" key="8">
    <source>
        <dbReference type="Proteomes" id="UP000663760"/>
    </source>
</evidence>
<dbReference type="PROSITE" id="PS51257">
    <property type="entry name" value="PROKAR_LIPOPROTEIN"/>
    <property type="match status" value="1"/>
</dbReference>
<comment type="cofactor">
    <cofactor evidence="6">
        <name>FAD</name>
        <dbReference type="ChEBI" id="CHEBI:57692"/>
    </cofactor>
</comment>
<keyword evidence="2 6" id="KW-0285">Flavoprotein</keyword>
<dbReference type="EMBL" id="LR746270">
    <property type="protein sequence ID" value="CAA7399724.1"/>
    <property type="molecule type" value="Genomic_DNA"/>
</dbReference>
<dbReference type="InterPro" id="IPR000960">
    <property type="entry name" value="Flavin_mOase"/>
</dbReference>
<dbReference type="Gene3D" id="3.50.50.60">
    <property type="entry name" value="FAD/NAD(P)-binding domain"/>
    <property type="match status" value="1"/>
</dbReference>
<dbReference type="GO" id="GO:0050661">
    <property type="term" value="F:NADP binding"/>
    <property type="evidence" value="ECO:0007669"/>
    <property type="project" value="InterPro"/>
</dbReference>
<keyword evidence="8" id="KW-1185">Reference proteome</keyword>
<evidence type="ECO:0000256" key="2">
    <source>
        <dbReference type="ARBA" id="ARBA00022630"/>
    </source>
</evidence>
<evidence type="ECO:0000256" key="6">
    <source>
        <dbReference type="RuleBase" id="RU361177"/>
    </source>
</evidence>
<dbReference type="InterPro" id="IPR050346">
    <property type="entry name" value="FMO-like"/>
</dbReference>
<evidence type="ECO:0000313" key="7">
    <source>
        <dbReference type="EMBL" id="CAA7399724.1"/>
    </source>
</evidence>
<protein>
    <recommendedName>
        <fullName evidence="6">Flavin-containing monooxygenase</fullName>
        <ecNumber evidence="6">1.-.-.-</ecNumber>
    </recommendedName>
</protein>
<dbReference type="AlphaFoldDB" id="A0A7I8KRN8"/>
<reference evidence="7" key="1">
    <citation type="submission" date="2020-02" db="EMBL/GenBank/DDBJ databases">
        <authorList>
            <person name="Scholz U."/>
            <person name="Mascher M."/>
            <person name="Fiebig A."/>
        </authorList>
    </citation>
    <scope>NUCLEOTIDE SEQUENCE</scope>
</reference>
<dbReference type="OrthoDB" id="66881at2759"/>
<keyword evidence="4" id="KW-0521">NADP</keyword>
<sequence length="491" mass="55197">MEKTVCIVGAGVSGLAACKCVKKKGFRSVVFEAGAVIGGLWTRTFASTKLQTPRDGYRFSDFPWPEEVTETFPSHAQVVDYLRAYAEQFDLLRHIKFNSKVLGIDYAGVSAEEMPSWELWAGTGEAFGGGSAGKWRISVLHASGEDSTTEVTTAISHLISIFYPQSSPSRQTFIFEIEFIEFSVDFLILCIGRFSDVPNIPEFPPKEGPEVILANRRQVPMHDGRQDSPMAFGGLFCLGHPHRLVLHDRFSELLVHKPDEGLMLSLLASLLTPLSWVFSKFVESYCMWKFPMRKHGMVPDHDFFQEMTTCSAALLSEKFYDRVEEGSIFLRKSQRFRFHEEGVIVDDEDKPIESDLVILATEFRGDQKLKNIFTSDDFRDKLMGPSSTIALYRVTIHPRIPQLAILGDSESLSNIYMSEIRPKWLLDGGFRLPSIRSMEEDAIREEGDGGGASVAAVNRPSPLSNSVLRELHRILSKVEDVLEKMAAFIFD</sequence>
<dbReference type="InterPro" id="IPR020946">
    <property type="entry name" value="Flavin_mOase-like"/>
</dbReference>
<evidence type="ECO:0000256" key="5">
    <source>
        <dbReference type="ARBA" id="ARBA00023002"/>
    </source>
</evidence>
<evidence type="ECO:0000256" key="4">
    <source>
        <dbReference type="ARBA" id="ARBA00022857"/>
    </source>
</evidence>
<accession>A0A7I8KRN8</accession>
<evidence type="ECO:0000256" key="1">
    <source>
        <dbReference type="ARBA" id="ARBA00009183"/>
    </source>
</evidence>
<dbReference type="PANTHER" id="PTHR23023">
    <property type="entry name" value="DIMETHYLANILINE MONOOXYGENASE"/>
    <property type="match status" value="1"/>
</dbReference>
<keyword evidence="6" id="KW-0503">Monooxygenase</keyword>
<dbReference type="GO" id="GO:0050660">
    <property type="term" value="F:flavin adenine dinucleotide binding"/>
    <property type="evidence" value="ECO:0007669"/>
    <property type="project" value="InterPro"/>
</dbReference>
<dbReference type="EC" id="1.-.-.-" evidence="6"/>
<evidence type="ECO:0000256" key="3">
    <source>
        <dbReference type="ARBA" id="ARBA00022827"/>
    </source>
</evidence>
<gene>
    <name evidence="7" type="ORF">SI8410_07010394</name>
</gene>
<comment type="similarity">
    <text evidence="1 6">Belongs to the FMO family.</text>
</comment>
<dbReference type="Proteomes" id="UP000663760">
    <property type="component" value="Chromosome 7"/>
</dbReference>
<dbReference type="SUPFAM" id="SSF51905">
    <property type="entry name" value="FAD/NAD(P)-binding domain"/>
    <property type="match status" value="1"/>
</dbReference>
<dbReference type="InterPro" id="IPR036188">
    <property type="entry name" value="FAD/NAD-bd_sf"/>
</dbReference>
<proteinExistence type="inferred from homology"/>